<name>A0A0F9FGV0_9ZZZZ</name>
<feature type="region of interest" description="Disordered" evidence="1">
    <location>
        <begin position="1"/>
        <end position="25"/>
    </location>
</feature>
<sequence length="25" mass="2986">MMISEDTPSVKYHKNHEDIFTPRPL</sequence>
<feature type="compositionally biased region" description="Basic and acidic residues" evidence="1">
    <location>
        <begin position="15"/>
        <end position="25"/>
    </location>
</feature>
<accession>A0A0F9FGV0</accession>
<dbReference type="AlphaFoldDB" id="A0A0F9FGV0"/>
<protein>
    <submittedName>
        <fullName evidence="2">Uncharacterized protein</fullName>
    </submittedName>
</protein>
<evidence type="ECO:0000313" key="2">
    <source>
        <dbReference type="EMBL" id="KKL50322.1"/>
    </source>
</evidence>
<reference evidence="2" key="1">
    <citation type="journal article" date="2015" name="Nature">
        <title>Complex archaea that bridge the gap between prokaryotes and eukaryotes.</title>
        <authorList>
            <person name="Spang A."/>
            <person name="Saw J.H."/>
            <person name="Jorgensen S.L."/>
            <person name="Zaremba-Niedzwiedzka K."/>
            <person name="Martijn J."/>
            <person name="Lind A.E."/>
            <person name="van Eijk R."/>
            <person name="Schleper C."/>
            <person name="Guy L."/>
            <person name="Ettema T.J."/>
        </authorList>
    </citation>
    <scope>NUCLEOTIDE SEQUENCE</scope>
</reference>
<evidence type="ECO:0000256" key="1">
    <source>
        <dbReference type="SAM" id="MobiDB-lite"/>
    </source>
</evidence>
<dbReference type="EMBL" id="LAZR01032642">
    <property type="protein sequence ID" value="KKL50322.1"/>
    <property type="molecule type" value="Genomic_DNA"/>
</dbReference>
<gene>
    <name evidence="2" type="ORF">LCGC14_2306590</name>
</gene>
<organism evidence="2">
    <name type="scientific">marine sediment metagenome</name>
    <dbReference type="NCBI Taxonomy" id="412755"/>
    <lineage>
        <taxon>unclassified sequences</taxon>
        <taxon>metagenomes</taxon>
        <taxon>ecological metagenomes</taxon>
    </lineage>
</organism>
<feature type="non-terminal residue" evidence="2">
    <location>
        <position position="25"/>
    </location>
</feature>
<proteinExistence type="predicted"/>
<comment type="caution">
    <text evidence="2">The sequence shown here is derived from an EMBL/GenBank/DDBJ whole genome shotgun (WGS) entry which is preliminary data.</text>
</comment>